<evidence type="ECO:0000256" key="1">
    <source>
        <dbReference type="SAM" id="MobiDB-lite"/>
    </source>
</evidence>
<dbReference type="VEuPathDB" id="FungiDB:MYCFIDRAFT_80165"/>
<dbReference type="AlphaFoldDB" id="N1QBY1"/>
<name>N1QBY1_PSEFD</name>
<sequence length="203" mass="22845">MYPKNLLQRPNKWTEYSITKAPLAIRSKKRSRSMTETDGGYDEAPPKKKKFLGVPEEVVRFDVGPAGSSRQLFTVPKKLAVDHSAVVARRCRRSGPKDIVIRLEDHTPETFLLYVDFLFGHLQVSGSSSSFEAGDRMLELVCLHLLVRNVAKHHWPAMRSSSQIIPMVHRIKFVAEVEKASKEMVTLRGADADLRNSSDASKS</sequence>
<feature type="region of interest" description="Disordered" evidence="1">
    <location>
        <begin position="27"/>
        <end position="48"/>
    </location>
</feature>
<evidence type="ECO:0000313" key="3">
    <source>
        <dbReference type="Proteomes" id="UP000016932"/>
    </source>
</evidence>
<dbReference type="OrthoDB" id="10570520at2759"/>
<dbReference type="HOGENOM" id="CLU_1349436_0_0_1"/>
<reference evidence="2 3" key="1">
    <citation type="journal article" date="2012" name="PLoS Pathog.">
        <title>Diverse lifestyles and strategies of plant pathogenesis encoded in the genomes of eighteen Dothideomycetes fungi.</title>
        <authorList>
            <person name="Ohm R.A."/>
            <person name="Feau N."/>
            <person name="Henrissat B."/>
            <person name="Schoch C.L."/>
            <person name="Horwitz B.A."/>
            <person name="Barry K.W."/>
            <person name="Condon B.J."/>
            <person name="Copeland A.C."/>
            <person name="Dhillon B."/>
            <person name="Glaser F."/>
            <person name="Hesse C.N."/>
            <person name="Kosti I."/>
            <person name="LaButti K."/>
            <person name="Lindquist E.A."/>
            <person name="Lucas S."/>
            <person name="Salamov A.A."/>
            <person name="Bradshaw R.E."/>
            <person name="Ciuffetti L."/>
            <person name="Hamelin R.C."/>
            <person name="Kema G.H.J."/>
            <person name="Lawrence C."/>
            <person name="Scott J.A."/>
            <person name="Spatafora J.W."/>
            <person name="Turgeon B.G."/>
            <person name="de Wit P.J.G.M."/>
            <person name="Zhong S."/>
            <person name="Goodwin S.B."/>
            <person name="Grigoriev I.V."/>
        </authorList>
    </citation>
    <scope>NUCLEOTIDE SEQUENCE [LARGE SCALE GENOMIC DNA]</scope>
    <source>
        <strain evidence="2 3">CIRAD86</strain>
    </source>
</reference>
<dbReference type="EMBL" id="KB446555">
    <property type="protein sequence ID" value="EME88802.1"/>
    <property type="molecule type" value="Genomic_DNA"/>
</dbReference>
<proteinExistence type="predicted"/>
<keyword evidence="3" id="KW-1185">Reference proteome</keyword>
<dbReference type="Proteomes" id="UP000016932">
    <property type="component" value="Unassembled WGS sequence"/>
</dbReference>
<dbReference type="KEGG" id="pfj:MYCFIDRAFT_80165"/>
<accession>N1QBY1</accession>
<evidence type="ECO:0000313" key="2">
    <source>
        <dbReference type="EMBL" id="EME88802.1"/>
    </source>
</evidence>
<protein>
    <recommendedName>
        <fullName evidence="4">BTB domain-containing protein</fullName>
    </recommendedName>
</protein>
<dbReference type="RefSeq" id="XP_007920554.1">
    <property type="nucleotide sequence ID" value="XM_007922363.1"/>
</dbReference>
<dbReference type="GeneID" id="19341679"/>
<evidence type="ECO:0008006" key="4">
    <source>
        <dbReference type="Google" id="ProtNLM"/>
    </source>
</evidence>
<organism evidence="2 3">
    <name type="scientific">Pseudocercospora fijiensis (strain CIRAD86)</name>
    <name type="common">Black leaf streak disease fungus</name>
    <name type="synonym">Mycosphaerella fijiensis</name>
    <dbReference type="NCBI Taxonomy" id="383855"/>
    <lineage>
        <taxon>Eukaryota</taxon>
        <taxon>Fungi</taxon>
        <taxon>Dikarya</taxon>
        <taxon>Ascomycota</taxon>
        <taxon>Pezizomycotina</taxon>
        <taxon>Dothideomycetes</taxon>
        <taxon>Dothideomycetidae</taxon>
        <taxon>Mycosphaerellales</taxon>
        <taxon>Mycosphaerellaceae</taxon>
        <taxon>Pseudocercospora</taxon>
    </lineage>
</organism>
<gene>
    <name evidence="2" type="ORF">MYCFIDRAFT_80165</name>
</gene>